<dbReference type="EMBL" id="LAZR01000537">
    <property type="protein sequence ID" value="KKN65003.1"/>
    <property type="molecule type" value="Genomic_DNA"/>
</dbReference>
<sequence length="110" mass="11453">MAQPTITPGSFNKLVASAGVAEALSSVSLKVMWFLVQAIPGNTGNVFLGASDVDSTRGLVIEPSMSQPVNLDVPDAFHAGGLRLDLSEWYIDAANSADGVVVLYGLYPGD</sequence>
<protein>
    <submittedName>
        <fullName evidence="1">Uncharacterized protein</fullName>
    </submittedName>
</protein>
<evidence type="ECO:0000313" key="1">
    <source>
        <dbReference type="EMBL" id="KKN65003.1"/>
    </source>
</evidence>
<reference evidence="1" key="1">
    <citation type="journal article" date="2015" name="Nature">
        <title>Complex archaea that bridge the gap between prokaryotes and eukaryotes.</title>
        <authorList>
            <person name="Spang A."/>
            <person name="Saw J.H."/>
            <person name="Jorgensen S.L."/>
            <person name="Zaremba-Niedzwiedzka K."/>
            <person name="Martijn J."/>
            <person name="Lind A.E."/>
            <person name="van Eijk R."/>
            <person name="Schleper C."/>
            <person name="Guy L."/>
            <person name="Ettema T.J."/>
        </authorList>
    </citation>
    <scope>NUCLEOTIDE SEQUENCE</scope>
</reference>
<comment type="caution">
    <text evidence="1">The sequence shown here is derived from an EMBL/GenBank/DDBJ whole genome shotgun (WGS) entry which is preliminary data.</text>
</comment>
<name>A0A0F9VGS6_9ZZZZ</name>
<accession>A0A0F9VGS6</accession>
<dbReference type="AlphaFoldDB" id="A0A0F9VGS6"/>
<gene>
    <name evidence="1" type="ORF">LCGC14_0485600</name>
</gene>
<organism evidence="1">
    <name type="scientific">marine sediment metagenome</name>
    <dbReference type="NCBI Taxonomy" id="412755"/>
    <lineage>
        <taxon>unclassified sequences</taxon>
        <taxon>metagenomes</taxon>
        <taxon>ecological metagenomes</taxon>
    </lineage>
</organism>
<proteinExistence type="predicted"/>